<dbReference type="PANTHER" id="PTHR34301:SF8">
    <property type="entry name" value="ATPASE DOMAIN-CONTAINING PROTEIN"/>
    <property type="match status" value="1"/>
</dbReference>
<evidence type="ECO:0000313" key="1">
    <source>
        <dbReference type="EMBL" id="GAH71556.1"/>
    </source>
</evidence>
<accession>X1HN60</accession>
<name>X1HN60_9ZZZZ</name>
<dbReference type="EMBL" id="BARU01032479">
    <property type="protein sequence ID" value="GAH71556.1"/>
    <property type="molecule type" value="Genomic_DNA"/>
</dbReference>
<feature type="non-terminal residue" evidence="1">
    <location>
        <position position="1"/>
    </location>
</feature>
<comment type="caution">
    <text evidence="1">The sequence shown here is derived from an EMBL/GenBank/DDBJ whole genome shotgun (WGS) entry which is preliminary data.</text>
</comment>
<dbReference type="AlphaFoldDB" id="X1HN60"/>
<proteinExistence type="predicted"/>
<dbReference type="Gene3D" id="3.40.50.300">
    <property type="entry name" value="P-loop containing nucleotide triphosphate hydrolases"/>
    <property type="match status" value="1"/>
</dbReference>
<protein>
    <recommendedName>
        <fullName evidence="2">ATPase domain-containing protein</fullName>
    </recommendedName>
</protein>
<reference evidence="1" key="1">
    <citation type="journal article" date="2014" name="Front. Microbiol.">
        <title>High frequency of phylogenetically diverse reductive dehalogenase-homologous genes in deep subseafloor sedimentary metagenomes.</title>
        <authorList>
            <person name="Kawai M."/>
            <person name="Futagami T."/>
            <person name="Toyoda A."/>
            <person name="Takaki Y."/>
            <person name="Nishi S."/>
            <person name="Hori S."/>
            <person name="Arai W."/>
            <person name="Tsubouchi T."/>
            <person name="Morono Y."/>
            <person name="Uchiyama I."/>
            <person name="Ito T."/>
            <person name="Fujiyama A."/>
            <person name="Inagaki F."/>
            <person name="Takami H."/>
        </authorList>
    </citation>
    <scope>NUCLEOTIDE SEQUENCE</scope>
    <source>
        <strain evidence="1">Expedition CK06-06</strain>
    </source>
</reference>
<sequence length="261" mass="30589">VAQFLEVYSKAISQTFLARKEKIEKIANFFRRVIPSFEVEKDGNWKVSFDFSRTKSSVERALEEVYELPEKIAEDYKKRVVVTFDEFQEVSQFNGKQFEKKMRSFIQHHSKVCYIFMGSKTHIILEMFSDPNRAFYKSAKVYPLPLVCTEELVNFICKRFNSGNKRISNLLAKKIVEVSENIPYYVQMLCSTIWLNAREEVKDFDIKNALEEILLSQNELFYSWHDFCSPHQRAVLSALVKTDEIFSQDSRLLCNLGSSAF</sequence>
<dbReference type="SUPFAM" id="SSF52540">
    <property type="entry name" value="P-loop containing nucleoside triphosphate hydrolases"/>
    <property type="match status" value="1"/>
</dbReference>
<dbReference type="PANTHER" id="PTHR34301">
    <property type="entry name" value="DNA-BINDING PROTEIN-RELATED"/>
    <property type="match status" value="1"/>
</dbReference>
<dbReference type="InterPro" id="IPR027417">
    <property type="entry name" value="P-loop_NTPase"/>
</dbReference>
<organism evidence="1">
    <name type="scientific">marine sediment metagenome</name>
    <dbReference type="NCBI Taxonomy" id="412755"/>
    <lineage>
        <taxon>unclassified sequences</taxon>
        <taxon>metagenomes</taxon>
        <taxon>ecological metagenomes</taxon>
    </lineage>
</organism>
<evidence type="ECO:0008006" key="2">
    <source>
        <dbReference type="Google" id="ProtNLM"/>
    </source>
</evidence>
<gene>
    <name evidence="1" type="ORF">S03H2_51218</name>
</gene>
<feature type="non-terminal residue" evidence="1">
    <location>
        <position position="261"/>
    </location>
</feature>